<reference evidence="1" key="2">
    <citation type="submission" date="2025-08" db="UniProtKB">
        <authorList>
            <consortium name="Ensembl"/>
        </authorList>
    </citation>
    <scope>IDENTIFICATION</scope>
</reference>
<protein>
    <recommendedName>
        <fullName evidence="3">Endonuclease/exonuclease/phosphatase domain-containing protein</fullName>
    </recommendedName>
</protein>
<accession>A0A4W5NL85</accession>
<dbReference type="Gene3D" id="3.60.10.10">
    <property type="entry name" value="Endonuclease/exonuclease/phosphatase"/>
    <property type="match status" value="1"/>
</dbReference>
<evidence type="ECO:0000313" key="2">
    <source>
        <dbReference type="Proteomes" id="UP000314982"/>
    </source>
</evidence>
<dbReference type="GeneTree" id="ENSGT00990000205182"/>
<organism evidence="1 2">
    <name type="scientific">Hucho hucho</name>
    <name type="common">huchen</name>
    <dbReference type="NCBI Taxonomy" id="62062"/>
    <lineage>
        <taxon>Eukaryota</taxon>
        <taxon>Metazoa</taxon>
        <taxon>Chordata</taxon>
        <taxon>Craniata</taxon>
        <taxon>Vertebrata</taxon>
        <taxon>Euteleostomi</taxon>
        <taxon>Actinopterygii</taxon>
        <taxon>Neopterygii</taxon>
        <taxon>Teleostei</taxon>
        <taxon>Protacanthopterygii</taxon>
        <taxon>Salmoniformes</taxon>
        <taxon>Salmonidae</taxon>
        <taxon>Salmoninae</taxon>
        <taxon>Hucho</taxon>
    </lineage>
</organism>
<dbReference type="STRING" id="62062.ENSHHUP00000052791"/>
<proteinExistence type="predicted"/>
<dbReference type="AlphaFoldDB" id="A0A4W5NL85"/>
<dbReference type="InterPro" id="IPR036691">
    <property type="entry name" value="Endo/exonu/phosph_ase_sf"/>
</dbReference>
<keyword evidence="2" id="KW-1185">Reference proteome</keyword>
<evidence type="ECO:0008006" key="3">
    <source>
        <dbReference type="Google" id="ProtNLM"/>
    </source>
</evidence>
<dbReference type="Ensembl" id="ENSHHUT00000054642.1">
    <property type="protein sequence ID" value="ENSHHUP00000052791.1"/>
    <property type="gene ID" value="ENSHHUG00000031711.1"/>
</dbReference>
<dbReference type="SUPFAM" id="SSF56219">
    <property type="entry name" value="DNase I-like"/>
    <property type="match status" value="1"/>
</dbReference>
<dbReference type="Proteomes" id="UP000314982">
    <property type="component" value="Unassembled WGS sequence"/>
</dbReference>
<evidence type="ECO:0000313" key="1">
    <source>
        <dbReference type="Ensembl" id="ENSHHUP00000052791.1"/>
    </source>
</evidence>
<sequence>LVKGRVEYTEITLLNVYNPPEQAPEFISKMLNLLITEAKGTTVMGGDLNLIMNPTLDCQRNIKHKAEKAAASLRRADSEVGLIDVWRTLHPKENYYTYYSSAHRKYSRFFMIKTNHSPNQAFMVEWPDGSHSSVKGT</sequence>
<reference evidence="1" key="3">
    <citation type="submission" date="2025-09" db="UniProtKB">
        <authorList>
            <consortium name="Ensembl"/>
        </authorList>
    </citation>
    <scope>IDENTIFICATION</scope>
</reference>
<name>A0A4W5NL85_9TELE</name>
<reference evidence="2" key="1">
    <citation type="submission" date="2018-06" db="EMBL/GenBank/DDBJ databases">
        <title>Genome assembly of Danube salmon.</title>
        <authorList>
            <person name="Macqueen D.J."/>
            <person name="Gundappa M.K."/>
        </authorList>
    </citation>
    <scope>NUCLEOTIDE SEQUENCE [LARGE SCALE GENOMIC DNA]</scope>
</reference>